<name>A0ABM1U608_MICOH</name>
<dbReference type="InterPro" id="IPR027417">
    <property type="entry name" value="P-loop_NTPase"/>
</dbReference>
<dbReference type="Pfam" id="PF00685">
    <property type="entry name" value="Sulfotransfer_1"/>
    <property type="match status" value="1"/>
</dbReference>
<feature type="domain" description="Sulfotransferase" evidence="6">
    <location>
        <begin position="77"/>
        <end position="314"/>
    </location>
</feature>
<evidence type="ECO:0000313" key="8">
    <source>
        <dbReference type="RefSeq" id="XP_026637420.1"/>
    </source>
</evidence>
<evidence type="ECO:0000256" key="1">
    <source>
        <dbReference type="ARBA" id="ARBA00004496"/>
    </source>
</evidence>
<evidence type="ECO:0000256" key="2">
    <source>
        <dbReference type="ARBA" id="ARBA00005771"/>
    </source>
</evidence>
<keyword evidence="4 5" id="KW-0808">Transferase</keyword>
<evidence type="ECO:0000256" key="4">
    <source>
        <dbReference type="ARBA" id="ARBA00022679"/>
    </source>
</evidence>
<organism evidence="7 8">
    <name type="scientific">Microtus ochrogaster</name>
    <name type="common">Prairie vole</name>
    <dbReference type="NCBI Taxonomy" id="79684"/>
    <lineage>
        <taxon>Eukaryota</taxon>
        <taxon>Metazoa</taxon>
        <taxon>Chordata</taxon>
        <taxon>Craniata</taxon>
        <taxon>Vertebrata</taxon>
        <taxon>Euteleostomi</taxon>
        <taxon>Mammalia</taxon>
        <taxon>Eutheria</taxon>
        <taxon>Euarchontoglires</taxon>
        <taxon>Glires</taxon>
        <taxon>Rodentia</taxon>
        <taxon>Myomorpha</taxon>
        <taxon>Muroidea</taxon>
        <taxon>Cricetidae</taxon>
        <taxon>Arvicolinae</taxon>
        <taxon>Microtus</taxon>
    </lineage>
</organism>
<evidence type="ECO:0000259" key="6">
    <source>
        <dbReference type="Pfam" id="PF00685"/>
    </source>
</evidence>
<sequence>MELIEDISRPPLVYVKGIPLIKYFAEALGPLQNFTPWSDDLLISTYPKSGKQQRVPQCPIDLILASRSRLCIPFFPGTTWMSEMLDMIYQGGKVEKCLRAPIHVRVPFLEFGCPGVPSSLESLAETPAPRLLKTHLPLSLLPQSLLDQKTKMIYIARNAKDVAVSYYNFYNMAKVHPDPGTWDSFLENFMEGKVSYGSWYQHVKEWWELTHSHPLLYLFYEDMKENPKREIKKVLEFLGRSLPEETVDLIVHHTSFKKMKENPMTNYTTLPSAVMDHDVSPFVRKGRSGDWKNTFTVAQNERFDAHYAKMMRGCNLKFRCNL</sequence>
<gene>
    <name evidence="8" type="primary">LOC101985237</name>
</gene>
<dbReference type="InterPro" id="IPR000863">
    <property type="entry name" value="Sulfotransferase_dom"/>
</dbReference>
<evidence type="ECO:0000313" key="7">
    <source>
        <dbReference type="Proteomes" id="UP000694915"/>
    </source>
</evidence>
<keyword evidence="7" id="KW-1185">Reference proteome</keyword>
<keyword evidence="3" id="KW-0963">Cytoplasm</keyword>
<comment type="subcellular location">
    <subcellularLocation>
        <location evidence="1">Cytoplasm</location>
    </subcellularLocation>
</comment>
<comment type="similarity">
    <text evidence="2 5">Belongs to the sulfotransferase 1 family.</text>
</comment>
<accession>A0ABM1U608</accession>
<dbReference type="SUPFAM" id="SSF52540">
    <property type="entry name" value="P-loop containing nucleoside triphosphate hydrolases"/>
    <property type="match status" value="2"/>
</dbReference>
<dbReference type="Gene3D" id="3.40.50.300">
    <property type="entry name" value="P-loop containing nucleotide triphosphate hydrolases"/>
    <property type="match status" value="1"/>
</dbReference>
<proteinExistence type="inferred from homology"/>
<reference evidence="8" key="1">
    <citation type="submission" date="2025-08" db="UniProtKB">
        <authorList>
            <consortium name="RefSeq"/>
        </authorList>
    </citation>
    <scope>IDENTIFICATION</scope>
</reference>
<dbReference type="EC" id="2.8.2.-" evidence="5"/>
<dbReference type="RefSeq" id="XP_026637420.1">
    <property type="nucleotide sequence ID" value="XM_026781619.1"/>
</dbReference>
<dbReference type="GeneID" id="101985237"/>
<dbReference type="PANTHER" id="PTHR11783">
    <property type="entry name" value="SULFOTRANSFERASE SULT"/>
    <property type="match status" value="1"/>
</dbReference>
<protein>
    <recommendedName>
        <fullName evidence="5">Sulfotransferase</fullName>
        <ecNumber evidence="5">2.8.2.-</ecNumber>
    </recommendedName>
</protein>
<evidence type="ECO:0000256" key="3">
    <source>
        <dbReference type="ARBA" id="ARBA00022490"/>
    </source>
</evidence>
<dbReference type="Proteomes" id="UP000694915">
    <property type="component" value="Chromosome 8"/>
</dbReference>
<evidence type="ECO:0000256" key="5">
    <source>
        <dbReference type="RuleBase" id="RU361155"/>
    </source>
</evidence>